<dbReference type="OrthoDB" id="9775794at2"/>
<dbReference type="Pfam" id="PF00378">
    <property type="entry name" value="ECH_1"/>
    <property type="match status" value="1"/>
</dbReference>
<keyword evidence="2" id="KW-0456">Lyase</keyword>
<evidence type="ECO:0000313" key="4">
    <source>
        <dbReference type="EMBL" id="RNI36272.1"/>
    </source>
</evidence>
<dbReference type="GO" id="GO:0016829">
    <property type="term" value="F:lyase activity"/>
    <property type="evidence" value="ECO:0007669"/>
    <property type="project" value="UniProtKB-KW"/>
</dbReference>
<dbReference type="RefSeq" id="WP_123120825.1">
    <property type="nucleotide sequence ID" value="NZ_RJJR01000008.1"/>
</dbReference>
<evidence type="ECO:0000313" key="5">
    <source>
        <dbReference type="Proteomes" id="UP000267223"/>
    </source>
</evidence>
<dbReference type="Gene3D" id="1.10.12.10">
    <property type="entry name" value="Lyase 2-enoyl-coa Hydratase, Chain A, domain 2"/>
    <property type="match status" value="1"/>
</dbReference>
<accession>A0A3M9NEP7</accession>
<reference evidence="4 5" key="1">
    <citation type="submission" date="2018-11" db="EMBL/GenBank/DDBJ databases">
        <title>Draft genome sequence of Ferruginibacter sp. BO-59.</title>
        <authorList>
            <person name="Im W.T."/>
        </authorList>
    </citation>
    <scope>NUCLEOTIDE SEQUENCE [LARGE SCALE GENOMIC DNA]</scope>
    <source>
        <strain evidence="4 5">BO-59</strain>
    </source>
</reference>
<dbReference type="GO" id="GO:0016853">
    <property type="term" value="F:isomerase activity"/>
    <property type="evidence" value="ECO:0007669"/>
    <property type="project" value="UniProtKB-KW"/>
</dbReference>
<evidence type="ECO:0000256" key="1">
    <source>
        <dbReference type="ARBA" id="ARBA00005254"/>
    </source>
</evidence>
<proteinExistence type="inferred from homology"/>
<dbReference type="PANTHER" id="PTHR11941:SF133">
    <property type="entry name" value="1,2-EPOXYPHENYLACETYL-COA ISOMERASE"/>
    <property type="match status" value="1"/>
</dbReference>
<dbReference type="Gene3D" id="3.90.226.10">
    <property type="entry name" value="2-enoyl-CoA Hydratase, Chain A, domain 1"/>
    <property type="match status" value="1"/>
</dbReference>
<dbReference type="InterPro" id="IPR001753">
    <property type="entry name" value="Enoyl-CoA_hydra/iso"/>
</dbReference>
<dbReference type="PANTHER" id="PTHR11941">
    <property type="entry name" value="ENOYL-COA HYDRATASE-RELATED"/>
    <property type="match status" value="1"/>
</dbReference>
<dbReference type="EMBL" id="RJJR01000008">
    <property type="protein sequence ID" value="RNI36272.1"/>
    <property type="molecule type" value="Genomic_DNA"/>
</dbReference>
<keyword evidence="4" id="KW-0413">Isomerase</keyword>
<gene>
    <name evidence="4" type="ORF">EFY79_11380</name>
</gene>
<evidence type="ECO:0000256" key="3">
    <source>
        <dbReference type="RuleBase" id="RU003707"/>
    </source>
</evidence>
<dbReference type="AlphaFoldDB" id="A0A3M9NEP7"/>
<protein>
    <submittedName>
        <fullName evidence="4">2-(1,2-epoxy-1,2-dihydrophenyl)acetyl-CoA isomerase</fullName>
    </submittedName>
</protein>
<dbReference type="InterPro" id="IPR029045">
    <property type="entry name" value="ClpP/crotonase-like_dom_sf"/>
</dbReference>
<organism evidence="4 5">
    <name type="scientific">Hanamia caeni</name>
    <dbReference type="NCBI Taxonomy" id="2294116"/>
    <lineage>
        <taxon>Bacteria</taxon>
        <taxon>Pseudomonadati</taxon>
        <taxon>Bacteroidota</taxon>
        <taxon>Chitinophagia</taxon>
        <taxon>Chitinophagales</taxon>
        <taxon>Chitinophagaceae</taxon>
        <taxon>Hanamia</taxon>
    </lineage>
</organism>
<comment type="similarity">
    <text evidence="1 3">Belongs to the enoyl-CoA hydratase/isomerase family.</text>
</comment>
<dbReference type="SUPFAM" id="SSF52096">
    <property type="entry name" value="ClpP/crotonase"/>
    <property type="match status" value="1"/>
</dbReference>
<dbReference type="InterPro" id="IPR014748">
    <property type="entry name" value="Enoyl-CoA_hydra_C"/>
</dbReference>
<dbReference type="CDD" id="cd06558">
    <property type="entry name" value="crotonase-like"/>
    <property type="match status" value="1"/>
</dbReference>
<dbReference type="PROSITE" id="PS00166">
    <property type="entry name" value="ENOYL_COA_HYDRATASE"/>
    <property type="match status" value="1"/>
</dbReference>
<sequence>MPSILFEIKNSIAFITLNRPEKYNAFNREMALLLQDRLDECETNISVRCVCISGAGKAFSSGQDLAEVLDKNAPPLDKAVSEHYNPIIKKIRNLSKPVMAVVNGIAAGAGANIALCCDVVIATESASFIQAFSKIGLIPDCGGTFFLPRLIGFQKASALMMLGDKISAAEAEKMGMIYKCFPDNGIVAEAEKIANQLSKSATRALAFTKEALNKSFYQDLEQQLQTEDLLQQKSASTNDFKEGIAAFIEKRNPDFKGD</sequence>
<evidence type="ECO:0000256" key="2">
    <source>
        <dbReference type="ARBA" id="ARBA00023239"/>
    </source>
</evidence>
<name>A0A3M9NEP7_9BACT</name>
<keyword evidence="5" id="KW-1185">Reference proteome</keyword>
<dbReference type="Proteomes" id="UP000267223">
    <property type="component" value="Unassembled WGS sequence"/>
</dbReference>
<dbReference type="GO" id="GO:0006635">
    <property type="term" value="P:fatty acid beta-oxidation"/>
    <property type="evidence" value="ECO:0007669"/>
    <property type="project" value="TreeGrafter"/>
</dbReference>
<dbReference type="InterPro" id="IPR018376">
    <property type="entry name" value="Enoyl-CoA_hyd/isom_CS"/>
</dbReference>
<comment type="caution">
    <text evidence="4">The sequence shown here is derived from an EMBL/GenBank/DDBJ whole genome shotgun (WGS) entry which is preliminary data.</text>
</comment>